<dbReference type="PANTHER" id="PTHR43847:SF1">
    <property type="entry name" value="BLL3993 PROTEIN"/>
    <property type="match status" value="1"/>
</dbReference>
<keyword evidence="7" id="KW-1185">Reference proteome</keyword>
<comment type="subcellular location">
    <subcellularLocation>
        <location evidence="1">Membrane</location>
        <topology evidence="1">Multi-pass membrane protein</topology>
    </subcellularLocation>
</comment>
<keyword evidence="2 5" id="KW-0812">Transmembrane</keyword>
<dbReference type="EC" id="2.1.1.334" evidence="6"/>
<protein>
    <submittedName>
        <fullName evidence="6">Isoprenylcysteine carboxylmethyltransferase family protein</fullName>
        <ecNumber evidence="6">2.1.1.100</ecNumber>
        <ecNumber evidence="6">2.1.1.334</ecNumber>
    </submittedName>
</protein>
<dbReference type="EC" id="2.1.1.100" evidence="6"/>
<gene>
    <name evidence="6" type="ORF">QLH52_16275</name>
</gene>
<keyword evidence="6" id="KW-0489">Methyltransferase</keyword>
<evidence type="ECO:0000256" key="4">
    <source>
        <dbReference type="ARBA" id="ARBA00023136"/>
    </source>
</evidence>
<dbReference type="PANTHER" id="PTHR43847">
    <property type="entry name" value="BLL3993 PROTEIN"/>
    <property type="match status" value="1"/>
</dbReference>
<feature type="transmembrane region" description="Helical" evidence="5">
    <location>
        <begin position="43"/>
        <end position="63"/>
    </location>
</feature>
<feature type="transmembrane region" description="Helical" evidence="5">
    <location>
        <begin position="124"/>
        <end position="157"/>
    </location>
</feature>
<keyword evidence="4 5" id="KW-0472">Membrane</keyword>
<dbReference type="InterPro" id="IPR007269">
    <property type="entry name" value="ICMT_MeTrfase"/>
</dbReference>
<dbReference type="Gene3D" id="1.20.120.1630">
    <property type="match status" value="1"/>
</dbReference>
<dbReference type="GO" id="GO:0032259">
    <property type="term" value="P:methylation"/>
    <property type="evidence" value="ECO:0007669"/>
    <property type="project" value="UniProtKB-KW"/>
</dbReference>
<dbReference type="EMBL" id="JAXARY010000015">
    <property type="protein sequence ID" value="MDX8128855.1"/>
    <property type="molecule type" value="Genomic_DNA"/>
</dbReference>
<proteinExistence type="predicted"/>
<dbReference type="RefSeq" id="WP_033155427.1">
    <property type="nucleotide sequence ID" value="NZ_JAXARY010000015.1"/>
</dbReference>
<evidence type="ECO:0000256" key="1">
    <source>
        <dbReference type="ARBA" id="ARBA00004141"/>
    </source>
</evidence>
<dbReference type="Proteomes" id="UP001284537">
    <property type="component" value="Unassembled WGS sequence"/>
</dbReference>
<dbReference type="GO" id="GO:0004671">
    <property type="term" value="F:protein C-terminal S-isoprenylcysteine carboxyl O-methyltransferase activity"/>
    <property type="evidence" value="ECO:0007669"/>
    <property type="project" value="UniProtKB-EC"/>
</dbReference>
<accession>A0ABU4UH93</accession>
<evidence type="ECO:0000313" key="6">
    <source>
        <dbReference type="EMBL" id="MDX8128855.1"/>
    </source>
</evidence>
<dbReference type="Pfam" id="PF04140">
    <property type="entry name" value="ICMT"/>
    <property type="match status" value="1"/>
</dbReference>
<comment type="caution">
    <text evidence="6">The sequence shown here is derived from an EMBL/GenBank/DDBJ whole genome shotgun (WGS) entry which is preliminary data.</text>
</comment>
<reference evidence="6 7" key="1">
    <citation type="submission" date="2023-11" db="EMBL/GenBank/DDBJ databases">
        <authorList>
            <person name="Ouyang M.-Y."/>
        </authorList>
    </citation>
    <scope>NUCLEOTIDE SEQUENCE [LARGE SCALE GENOMIC DNA]</scope>
    <source>
        <strain evidence="6 7">OY6</strain>
    </source>
</reference>
<sequence>MTSVRILWLMLCMVWIAAEIALARRTALQAGPVVNTERRSQRILWISILASLALALWFKNLAWAPIRIDYLPRQMLAMLLFASGLYLRYVAVMKLGRFFTTNVLIQQEHRLIKEGPYRWLRHPAYTGLLIALFAAGVAMGDVLALAMLLGPTVWAFIRRIEIEERMLLAEFGAVYADFCRSTWRLLPWIY</sequence>
<dbReference type="InterPro" id="IPR052527">
    <property type="entry name" value="Metal_cation-efflux_comp"/>
</dbReference>
<organism evidence="6 7">
    <name type="scientific">Methylomonas defluvii</name>
    <dbReference type="NCBI Taxonomy" id="3045149"/>
    <lineage>
        <taxon>Bacteria</taxon>
        <taxon>Pseudomonadati</taxon>
        <taxon>Pseudomonadota</taxon>
        <taxon>Gammaproteobacteria</taxon>
        <taxon>Methylococcales</taxon>
        <taxon>Methylococcaceae</taxon>
        <taxon>Methylomonas</taxon>
    </lineage>
</organism>
<keyword evidence="6" id="KW-0808">Transferase</keyword>
<evidence type="ECO:0000256" key="5">
    <source>
        <dbReference type="SAM" id="Phobius"/>
    </source>
</evidence>
<evidence type="ECO:0000256" key="3">
    <source>
        <dbReference type="ARBA" id="ARBA00022989"/>
    </source>
</evidence>
<name>A0ABU4UH93_9GAMM</name>
<evidence type="ECO:0000313" key="7">
    <source>
        <dbReference type="Proteomes" id="UP001284537"/>
    </source>
</evidence>
<feature type="transmembrane region" description="Helical" evidence="5">
    <location>
        <begin position="75"/>
        <end position="92"/>
    </location>
</feature>
<keyword evidence="3 5" id="KW-1133">Transmembrane helix</keyword>
<evidence type="ECO:0000256" key="2">
    <source>
        <dbReference type="ARBA" id="ARBA00022692"/>
    </source>
</evidence>